<evidence type="ECO:0000313" key="10">
    <source>
        <dbReference type="Proteomes" id="UP001142610"/>
    </source>
</evidence>
<comment type="catalytic activity">
    <reaction evidence="1">
        <text>ATP + protein L-histidine = ADP + protein N-phospho-L-histidine.</text>
        <dbReference type="EC" id="2.7.13.3"/>
    </reaction>
</comment>
<dbReference type="EC" id="2.7.13.3" evidence="2"/>
<dbReference type="PANTHER" id="PTHR41523">
    <property type="entry name" value="TWO-COMPONENT SYSTEM SENSOR PROTEIN"/>
    <property type="match status" value="1"/>
</dbReference>
<dbReference type="EMBL" id="JANIBC010000001">
    <property type="protein sequence ID" value="MCQ8184103.1"/>
    <property type="molecule type" value="Genomic_DNA"/>
</dbReference>
<evidence type="ECO:0000256" key="5">
    <source>
        <dbReference type="ARBA" id="ARBA00022741"/>
    </source>
</evidence>
<dbReference type="Gene3D" id="3.30.565.10">
    <property type="entry name" value="Histidine kinase-like ATPase, C-terminal domain"/>
    <property type="match status" value="1"/>
</dbReference>
<evidence type="ECO:0000259" key="8">
    <source>
        <dbReference type="SMART" id="SM00911"/>
    </source>
</evidence>
<evidence type="ECO:0000313" key="9">
    <source>
        <dbReference type="EMBL" id="MCQ8184103.1"/>
    </source>
</evidence>
<dbReference type="AlphaFoldDB" id="A0A9X2L6Q8"/>
<proteinExistence type="predicted"/>
<keyword evidence="10" id="KW-1185">Reference proteome</keyword>
<dbReference type="Proteomes" id="UP001142610">
    <property type="component" value="Unassembled WGS sequence"/>
</dbReference>
<organism evidence="9 10">
    <name type="scientific">Parvularcula maris</name>
    <dbReference type="NCBI Taxonomy" id="2965077"/>
    <lineage>
        <taxon>Bacteria</taxon>
        <taxon>Pseudomonadati</taxon>
        <taxon>Pseudomonadota</taxon>
        <taxon>Alphaproteobacteria</taxon>
        <taxon>Parvularculales</taxon>
        <taxon>Parvularculaceae</taxon>
        <taxon>Parvularcula</taxon>
    </lineage>
</organism>
<dbReference type="SMART" id="SM00911">
    <property type="entry name" value="HWE_HK"/>
    <property type="match status" value="1"/>
</dbReference>
<dbReference type="SUPFAM" id="SSF55874">
    <property type="entry name" value="ATPase domain of HSP90 chaperone/DNA topoisomerase II/histidine kinase"/>
    <property type="match status" value="1"/>
</dbReference>
<dbReference type="GO" id="GO:0005524">
    <property type="term" value="F:ATP binding"/>
    <property type="evidence" value="ECO:0007669"/>
    <property type="project" value="UniProtKB-KW"/>
</dbReference>
<dbReference type="PANTHER" id="PTHR41523:SF7">
    <property type="entry name" value="HISTIDINE KINASE"/>
    <property type="match status" value="1"/>
</dbReference>
<dbReference type="RefSeq" id="WP_256617909.1">
    <property type="nucleotide sequence ID" value="NZ_JANIBC010000001.1"/>
</dbReference>
<reference evidence="9" key="1">
    <citation type="submission" date="2022-07" db="EMBL/GenBank/DDBJ databases">
        <title>Parvularcula maris sp. nov., an algicidal bacterium isolated from seawater.</title>
        <authorList>
            <person name="Li F."/>
        </authorList>
    </citation>
    <scope>NUCLEOTIDE SEQUENCE</scope>
    <source>
        <strain evidence="9">BGMRC 0090</strain>
    </source>
</reference>
<evidence type="ECO:0000256" key="4">
    <source>
        <dbReference type="ARBA" id="ARBA00022679"/>
    </source>
</evidence>
<keyword evidence="4" id="KW-0808">Transferase</keyword>
<dbReference type="Pfam" id="PF07536">
    <property type="entry name" value="HWE_HK"/>
    <property type="match status" value="1"/>
</dbReference>
<protein>
    <recommendedName>
        <fullName evidence="2">histidine kinase</fullName>
        <ecNumber evidence="2">2.7.13.3</ecNumber>
    </recommendedName>
</protein>
<evidence type="ECO:0000256" key="3">
    <source>
        <dbReference type="ARBA" id="ARBA00022553"/>
    </source>
</evidence>
<feature type="domain" description="Signal transduction histidine kinase HWE region" evidence="8">
    <location>
        <begin position="126"/>
        <end position="213"/>
    </location>
</feature>
<sequence length="313" mass="34404">MDEFGIVSFSVPLRWSAEIKEPKFLQLLHRQAPTTLRAVWSAIPKTDREHLSKLLRRVFTGATVVNALVPIRGSNGTTDLLVRGRVSGEGQHRLIEGVLADISSETSSMRSHEVASRDRATLAVQELNHRVRNIMSVVTALITLSGRYAEDVEDFSRATLGRIQALNVAYSNTGIDPINPHLLRQTVDLRTLAEGVLAPFAYSRASLSLSSAPLYLSPGQASAVGLILYELGSNAAEHGALRSQGGRVCVDWQNQGPRFEITWRERGGPQEEAFVDGFGISIIKLFCRNYLNGEATWDHKDGALTVSLRGFEN</sequence>
<keyword evidence="6 9" id="KW-0418">Kinase</keyword>
<dbReference type="Gene3D" id="3.30.450.20">
    <property type="entry name" value="PAS domain"/>
    <property type="match status" value="1"/>
</dbReference>
<comment type="caution">
    <text evidence="9">The sequence shown here is derived from an EMBL/GenBank/DDBJ whole genome shotgun (WGS) entry which is preliminary data.</text>
</comment>
<evidence type="ECO:0000256" key="1">
    <source>
        <dbReference type="ARBA" id="ARBA00000085"/>
    </source>
</evidence>
<evidence type="ECO:0000256" key="6">
    <source>
        <dbReference type="ARBA" id="ARBA00022777"/>
    </source>
</evidence>
<evidence type="ECO:0000256" key="2">
    <source>
        <dbReference type="ARBA" id="ARBA00012438"/>
    </source>
</evidence>
<accession>A0A9X2L6Q8</accession>
<dbReference type="InterPro" id="IPR011102">
    <property type="entry name" value="Sig_transdc_His_kinase_HWE"/>
</dbReference>
<keyword evidence="3" id="KW-0597">Phosphoprotein</keyword>
<gene>
    <name evidence="9" type="ORF">NOG11_01760</name>
</gene>
<dbReference type="GO" id="GO:0004673">
    <property type="term" value="F:protein histidine kinase activity"/>
    <property type="evidence" value="ECO:0007669"/>
    <property type="project" value="UniProtKB-EC"/>
</dbReference>
<name>A0A9X2L6Q8_9PROT</name>
<dbReference type="InterPro" id="IPR036890">
    <property type="entry name" value="HATPase_C_sf"/>
</dbReference>
<evidence type="ECO:0000256" key="7">
    <source>
        <dbReference type="ARBA" id="ARBA00022840"/>
    </source>
</evidence>
<keyword evidence="5" id="KW-0547">Nucleotide-binding</keyword>
<keyword evidence="7" id="KW-0067">ATP-binding</keyword>